<evidence type="ECO:0000256" key="3">
    <source>
        <dbReference type="SAM" id="MobiDB-lite"/>
    </source>
</evidence>
<proteinExistence type="inferred from homology"/>
<feature type="region of interest" description="Disordered" evidence="3">
    <location>
        <begin position="178"/>
        <end position="198"/>
    </location>
</feature>
<dbReference type="SUPFAM" id="SSF49764">
    <property type="entry name" value="HSP20-like chaperones"/>
    <property type="match status" value="1"/>
</dbReference>
<feature type="domain" description="SHSP" evidence="4">
    <location>
        <begin position="75"/>
        <end position="198"/>
    </location>
</feature>
<dbReference type="InterPro" id="IPR002068">
    <property type="entry name" value="A-crystallin/Hsp20_dom"/>
</dbReference>
<evidence type="ECO:0000259" key="4">
    <source>
        <dbReference type="PROSITE" id="PS01031"/>
    </source>
</evidence>
<protein>
    <recommendedName>
        <fullName evidence="4">SHSP domain-containing protein</fullName>
    </recommendedName>
</protein>
<dbReference type="PANTHER" id="PTHR47838">
    <property type="entry name" value="21.7 KDA CLASS VI HEAT SHOCK PROTEIN"/>
    <property type="match status" value="1"/>
</dbReference>
<dbReference type="OrthoDB" id="1431247at2759"/>
<dbReference type="PANTHER" id="PTHR47838:SF1">
    <property type="entry name" value="21.7 KDA CLASS VI HEAT SHOCK PROTEIN"/>
    <property type="match status" value="1"/>
</dbReference>
<dbReference type="AlphaFoldDB" id="A0A7I8JF57"/>
<dbReference type="InterPro" id="IPR008978">
    <property type="entry name" value="HSP20-like_chaperone"/>
</dbReference>
<evidence type="ECO:0000256" key="2">
    <source>
        <dbReference type="RuleBase" id="RU003616"/>
    </source>
</evidence>
<dbReference type="EMBL" id="LR743598">
    <property type="protein sequence ID" value="CAA2629515.1"/>
    <property type="molecule type" value="Genomic_DNA"/>
</dbReference>
<dbReference type="EMBL" id="LR746274">
    <property type="protein sequence ID" value="CAA7405653.1"/>
    <property type="molecule type" value="Genomic_DNA"/>
</dbReference>
<dbReference type="Proteomes" id="UP000663760">
    <property type="component" value="Chromosome 11"/>
</dbReference>
<dbReference type="PROSITE" id="PS01031">
    <property type="entry name" value="SHSP"/>
    <property type="match status" value="1"/>
</dbReference>
<dbReference type="Gene3D" id="2.60.40.790">
    <property type="match status" value="1"/>
</dbReference>
<evidence type="ECO:0000313" key="5">
    <source>
        <dbReference type="EMBL" id="CAA2629515.1"/>
    </source>
</evidence>
<sequence length="198" mass="21505">MAASGRSLEVVAGDGSPRKWSMSLKEDVFAAFLAGDDGGAAARRVFAEASLFSPLLFGSFFDPADAFPLWDFDPDAILAARRGVGWSETAAEYVLTAALPEAAREDLAVAVEKGRVVEISGRWRRRRRRREEDSGERSDWRAGEWWELGFVRRLELPEDARPATAVAAVDGSGLLEIRIPRRSSSPEAGGADGRAAEP</sequence>
<comment type="similarity">
    <text evidence="1 2">Belongs to the small heat shock protein (HSP20) family.</text>
</comment>
<reference evidence="5" key="1">
    <citation type="submission" date="2019-12" db="EMBL/GenBank/DDBJ databases">
        <authorList>
            <person name="Scholz U."/>
            <person name="Mascher M."/>
            <person name="Fiebig A."/>
        </authorList>
    </citation>
    <scope>NUCLEOTIDE SEQUENCE</scope>
</reference>
<accession>A0A7I8JF57</accession>
<evidence type="ECO:0000313" key="6">
    <source>
        <dbReference type="EMBL" id="CAA7405653.1"/>
    </source>
</evidence>
<gene>
    <name evidence="5" type="ORF">SI7747_11015153</name>
    <name evidence="6" type="ORF">SI8410_11016331</name>
</gene>
<evidence type="ECO:0000313" key="7">
    <source>
        <dbReference type="Proteomes" id="UP000663760"/>
    </source>
</evidence>
<organism evidence="5">
    <name type="scientific">Spirodela intermedia</name>
    <name type="common">Intermediate duckweed</name>
    <dbReference type="NCBI Taxonomy" id="51605"/>
    <lineage>
        <taxon>Eukaryota</taxon>
        <taxon>Viridiplantae</taxon>
        <taxon>Streptophyta</taxon>
        <taxon>Embryophyta</taxon>
        <taxon>Tracheophyta</taxon>
        <taxon>Spermatophyta</taxon>
        <taxon>Magnoliopsida</taxon>
        <taxon>Liliopsida</taxon>
        <taxon>Araceae</taxon>
        <taxon>Lemnoideae</taxon>
        <taxon>Spirodela</taxon>
    </lineage>
</organism>
<evidence type="ECO:0000256" key="1">
    <source>
        <dbReference type="PROSITE-ProRule" id="PRU00285"/>
    </source>
</evidence>
<keyword evidence="7" id="KW-1185">Reference proteome</keyword>
<dbReference type="Pfam" id="PF00011">
    <property type="entry name" value="HSP20"/>
    <property type="match status" value="1"/>
</dbReference>
<name>A0A7I8JF57_SPIIN</name>